<evidence type="ECO:0000313" key="1">
    <source>
        <dbReference type="Proteomes" id="UP000095283"/>
    </source>
</evidence>
<proteinExistence type="predicted"/>
<protein>
    <submittedName>
        <fullName evidence="2">NADH-quinone oxidoreductase subunit I</fullName>
    </submittedName>
</protein>
<organism evidence="1 2">
    <name type="scientific">Heterorhabditis bacteriophora</name>
    <name type="common">Entomopathogenic nematode worm</name>
    <dbReference type="NCBI Taxonomy" id="37862"/>
    <lineage>
        <taxon>Eukaryota</taxon>
        <taxon>Metazoa</taxon>
        <taxon>Ecdysozoa</taxon>
        <taxon>Nematoda</taxon>
        <taxon>Chromadorea</taxon>
        <taxon>Rhabditida</taxon>
        <taxon>Rhabditina</taxon>
        <taxon>Rhabditomorpha</taxon>
        <taxon>Strongyloidea</taxon>
        <taxon>Heterorhabditidae</taxon>
        <taxon>Heterorhabditis</taxon>
    </lineage>
</organism>
<evidence type="ECO:0000313" key="2">
    <source>
        <dbReference type="WBParaSite" id="Hba_12587"/>
    </source>
</evidence>
<sequence>MCRIPMSAPAESTKINRYEGADYISYLCPLFGPLKLVMCFVKYVMEPDRERRVP</sequence>
<keyword evidence="1" id="KW-1185">Reference proteome</keyword>
<accession>A0A1I7X596</accession>
<dbReference type="AlphaFoldDB" id="A0A1I7X596"/>
<dbReference type="WBParaSite" id="Hba_12587">
    <property type="protein sequence ID" value="Hba_12587"/>
    <property type="gene ID" value="Hba_12587"/>
</dbReference>
<reference evidence="2" key="1">
    <citation type="submission" date="2016-11" db="UniProtKB">
        <authorList>
            <consortium name="WormBaseParasite"/>
        </authorList>
    </citation>
    <scope>IDENTIFICATION</scope>
</reference>
<name>A0A1I7X596_HETBA</name>
<dbReference type="Proteomes" id="UP000095283">
    <property type="component" value="Unplaced"/>
</dbReference>